<feature type="transmembrane region" description="Helical" evidence="1">
    <location>
        <begin position="45"/>
        <end position="78"/>
    </location>
</feature>
<keyword evidence="1" id="KW-0812">Transmembrane</keyword>
<organism evidence="2 3">
    <name type="scientific">Mycobacterium phage Phabba</name>
    <dbReference type="NCBI Taxonomy" id="2027899"/>
    <lineage>
        <taxon>Viruses</taxon>
        <taxon>Duplodnaviria</taxon>
        <taxon>Heunggongvirae</taxon>
        <taxon>Uroviricota</taxon>
        <taxon>Caudoviricetes</taxon>
        <taxon>Ceeclamvirinae</taxon>
        <taxon>Myrnavirus</taxon>
        <taxon>Myrnavirus phabba</taxon>
        <taxon>Myranavirus phabba</taxon>
    </lineage>
</organism>
<gene>
    <name evidence="2" type="ORF">SEA_PHABBA_275</name>
</gene>
<dbReference type="EMBL" id="MF668280">
    <property type="protein sequence ID" value="ASZ74812.1"/>
    <property type="molecule type" value="Genomic_DNA"/>
</dbReference>
<keyword evidence="3" id="KW-1185">Reference proteome</keyword>
<protein>
    <submittedName>
        <fullName evidence="2">Membrane protein</fullName>
    </submittedName>
</protein>
<feature type="transmembrane region" description="Helical" evidence="1">
    <location>
        <begin position="12"/>
        <end position="33"/>
    </location>
</feature>
<evidence type="ECO:0000313" key="3">
    <source>
        <dbReference type="Proteomes" id="UP000226037"/>
    </source>
</evidence>
<accession>A0A249XST7</accession>
<name>A0A249XST7_9CAUD</name>
<proteinExistence type="predicted"/>
<evidence type="ECO:0000313" key="2">
    <source>
        <dbReference type="EMBL" id="ASZ74812.1"/>
    </source>
</evidence>
<keyword evidence="1" id="KW-0472">Membrane</keyword>
<keyword evidence="1" id="KW-1133">Transmembrane helix</keyword>
<dbReference type="Proteomes" id="UP000226037">
    <property type="component" value="Segment"/>
</dbReference>
<sequence length="81" mass="8795">MNSRQPISSSSSSSGGIGVLGLIQAVFIILHFVPQAEWNPILYWSWWQILIPTFIGVGIFVLFLVILIIGAVIAAVVGSRK</sequence>
<evidence type="ECO:0000256" key="1">
    <source>
        <dbReference type="SAM" id="Phobius"/>
    </source>
</evidence>
<reference evidence="3" key="1">
    <citation type="submission" date="2017-08" db="EMBL/GenBank/DDBJ databases">
        <authorList>
            <person name="de Groot N.N."/>
        </authorList>
    </citation>
    <scope>NUCLEOTIDE SEQUENCE [LARGE SCALE GENOMIC DNA]</scope>
</reference>